<accession>A0AAI9YXT5</accession>
<reference evidence="1 2" key="1">
    <citation type="submission" date="2016-10" db="EMBL/GenBank/DDBJ databases">
        <title>The genome sequence of Colletotrichum fioriniae PJ7.</title>
        <authorList>
            <person name="Baroncelli R."/>
        </authorList>
    </citation>
    <scope>NUCLEOTIDE SEQUENCE [LARGE SCALE GENOMIC DNA]</scope>
    <source>
        <strain evidence="1 2">IMI 309622</strain>
    </source>
</reference>
<keyword evidence="2" id="KW-1185">Reference proteome</keyword>
<gene>
    <name evidence="1" type="ORF">CCOS01_06271</name>
</gene>
<dbReference type="RefSeq" id="XP_060314140.1">
    <property type="nucleotide sequence ID" value="XM_060454440.1"/>
</dbReference>
<proteinExistence type="predicted"/>
<organism evidence="1 2">
    <name type="scientific">Colletotrichum costaricense</name>
    <dbReference type="NCBI Taxonomy" id="1209916"/>
    <lineage>
        <taxon>Eukaryota</taxon>
        <taxon>Fungi</taxon>
        <taxon>Dikarya</taxon>
        <taxon>Ascomycota</taxon>
        <taxon>Pezizomycotina</taxon>
        <taxon>Sordariomycetes</taxon>
        <taxon>Hypocreomycetidae</taxon>
        <taxon>Glomerellales</taxon>
        <taxon>Glomerellaceae</taxon>
        <taxon>Colletotrichum</taxon>
        <taxon>Colletotrichum acutatum species complex</taxon>
    </lineage>
</organism>
<dbReference type="Proteomes" id="UP001240678">
    <property type="component" value="Unassembled WGS sequence"/>
</dbReference>
<comment type="caution">
    <text evidence="1">The sequence shown here is derived from an EMBL/GenBank/DDBJ whole genome shotgun (WGS) entry which is preliminary data.</text>
</comment>
<evidence type="ECO:0000313" key="2">
    <source>
        <dbReference type="Proteomes" id="UP001240678"/>
    </source>
</evidence>
<name>A0AAI9YXT5_9PEZI</name>
<evidence type="ECO:0000313" key="1">
    <source>
        <dbReference type="EMBL" id="KAK1528437.1"/>
    </source>
</evidence>
<dbReference type="GeneID" id="85337987"/>
<dbReference type="AlphaFoldDB" id="A0AAI9YXT5"/>
<protein>
    <submittedName>
        <fullName evidence="1">Uncharacterized protein</fullName>
    </submittedName>
</protein>
<sequence length="50" mass="5788">MSTKVGYGWKWLCFFPVVCNHLRSQLAQRSLHCLCHKRLRPEPGGQDSLC</sequence>
<dbReference type="EMBL" id="MOOE01000006">
    <property type="protein sequence ID" value="KAK1528437.1"/>
    <property type="molecule type" value="Genomic_DNA"/>
</dbReference>